<accession>A0ABX2JSS7</accession>
<organism evidence="2 3">
    <name type="scientific">Sphingomonas hominis</name>
    <dbReference type="NCBI Taxonomy" id="2741495"/>
    <lineage>
        <taxon>Bacteria</taxon>
        <taxon>Pseudomonadati</taxon>
        <taxon>Pseudomonadota</taxon>
        <taxon>Alphaproteobacteria</taxon>
        <taxon>Sphingomonadales</taxon>
        <taxon>Sphingomonadaceae</taxon>
        <taxon>Sphingomonas</taxon>
    </lineage>
</organism>
<gene>
    <name evidence="2" type="ORF">HRV97_16975</name>
</gene>
<keyword evidence="3" id="KW-1185">Reference proteome</keyword>
<evidence type="ECO:0000313" key="2">
    <source>
        <dbReference type="EMBL" id="NTS66835.1"/>
    </source>
</evidence>
<name>A0ABX2JSS7_9SPHN</name>
<keyword evidence="1" id="KW-0472">Membrane</keyword>
<evidence type="ECO:0000313" key="3">
    <source>
        <dbReference type="Proteomes" id="UP000621447"/>
    </source>
</evidence>
<dbReference type="Proteomes" id="UP000621447">
    <property type="component" value="Unassembled WGS sequence"/>
</dbReference>
<sequence length="149" mass="16348">MNWLNPWVSRAGVVSRVGITPPSLPGGPCITRFRLDGHAMHYLGKPVLLCDGDRAIVVGWQHKGELHACFLAVPDWGWYYRRHSAVSDFVGGILLLFLAALLLVKVAVLPGVLLAGIAAMPIFHAVAWLEGERLMRRVTLASYQPRLGS</sequence>
<comment type="caution">
    <text evidence="2">The sequence shown here is derived from an EMBL/GenBank/DDBJ whole genome shotgun (WGS) entry which is preliminary data.</text>
</comment>
<feature type="transmembrane region" description="Helical" evidence="1">
    <location>
        <begin position="85"/>
        <end position="104"/>
    </location>
</feature>
<reference evidence="2 3" key="1">
    <citation type="submission" date="2020-06" db="EMBL/GenBank/DDBJ databases">
        <title>Sphingomonas hominis sp. nov., a member of the Sphingomonas, isolated from the hair of a 22-year-old girl.</title>
        <authorList>
            <person name="Zhang D.-F."/>
            <person name="Cui X.-W."/>
        </authorList>
    </citation>
    <scope>NUCLEOTIDE SEQUENCE [LARGE SCALE GENOMIC DNA]</scope>
    <source>
        <strain evidence="2 3">HHU CXW</strain>
    </source>
</reference>
<feature type="transmembrane region" description="Helical" evidence="1">
    <location>
        <begin position="110"/>
        <end position="129"/>
    </location>
</feature>
<keyword evidence="1" id="KW-0812">Transmembrane</keyword>
<keyword evidence="1" id="KW-1133">Transmembrane helix</keyword>
<dbReference type="RefSeq" id="WP_174195314.1">
    <property type="nucleotide sequence ID" value="NZ_JABULH010000019.1"/>
</dbReference>
<proteinExistence type="predicted"/>
<protein>
    <submittedName>
        <fullName evidence="2">Uncharacterized protein</fullName>
    </submittedName>
</protein>
<dbReference type="EMBL" id="JABULH010000019">
    <property type="protein sequence ID" value="NTS66835.1"/>
    <property type="molecule type" value="Genomic_DNA"/>
</dbReference>
<evidence type="ECO:0000256" key="1">
    <source>
        <dbReference type="SAM" id="Phobius"/>
    </source>
</evidence>